<dbReference type="EMBL" id="LSFI01000022">
    <property type="protein sequence ID" value="OAG27677.1"/>
    <property type="molecule type" value="Genomic_DNA"/>
</dbReference>
<dbReference type="Gene3D" id="3.40.50.2000">
    <property type="entry name" value="Glycogen Phosphorylase B"/>
    <property type="match status" value="1"/>
</dbReference>
<gene>
    <name evidence="1" type="ORF">TH606_05630</name>
</gene>
<dbReference type="AlphaFoldDB" id="A0A177E6V4"/>
<dbReference type="STRING" id="1795632.TH606_05630"/>
<evidence type="ECO:0000313" key="2">
    <source>
        <dbReference type="Proteomes" id="UP000076964"/>
    </source>
</evidence>
<dbReference type="Proteomes" id="UP000076964">
    <property type="component" value="Unassembled WGS sequence"/>
</dbReference>
<organism evidence="1 2">
    <name type="scientific">Thermodesulfatator autotrophicus</name>
    <dbReference type="NCBI Taxonomy" id="1795632"/>
    <lineage>
        <taxon>Bacteria</taxon>
        <taxon>Pseudomonadati</taxon>
        <taxon>Thermodesulfobacteriota</taxon>
        <taxon>Thermodesulfobacteria</taxon>
        <taxon>Thermodesulfobacteriales</taxon>
        <taxon>Thermodesulfatatoraceae</taxon>
        <taxon>Thermodesulfatator</taxon>
    </lineage>
</organism>
<name>A0A177E6V4_9BACT</name>
<keyword evidence="2" id="KW-1185">Reference proteome</keyword>
<comment type="caution">
    <text evidence="1">The sequence shown here is derived from an EMBL/GenBank/DDBJ whole genome shotgun (WGS) entry which is preliminary data.</text>
</comment>
<dbReference type="SUPFAM" id="SSF53756">
    <property type="entry name" value="UDP-Glycosyltransferase/glycogen phosphorylase"/>
    <property type="match status" value="1"/>
</dbReference>
<sequence length="98" mass="11743">MKKVVMIAGPWHPVPPIKGAAVETWIYEVCKRLIKYQAHVISIGSEFLPEREFKDGIFFYRINFGRLYKRIFQKFLGWDVYSYDDRILKILKKLDLIF</sequence>
<dbReference type="RefSeq" id="WP_068541946.1">
    <property type="nucleotide sequence ID" value="NZ_LSFI01000022.1"/>
</dbReference>
<proteinExistence type="predicted"/>
<dbReference type="OrthoDB" id="9807414at2"/>
<evidence type="ECO:0008006" key="3">
    <source>
        <dbReference type="Google" id="ProtNLM"/>
    </source>
</evidence>
<evidence type="ECO:0000313" key="1">
    <source>
        <dbReference type="EMBL" id="OAG27677.1"/>
    </source>
</evidence>
<reference evidence="1 2" key="1">
    <citation type="submission" date="2016-02" db="EMBL/GenBank/DDBJ databases">
        <title>Draft genome sequence of Thermodesulfatator sp. S606.</title>
        <authorList>
            <person name="Lai Q."/>
            <person name="Cao J."/>
            <person name="Dupont S."/>
            <person name="Shao Z."/>
            <person name="Jebbar M."/>
            <person name="Alain K."/>
        </authorList>
    </citation>
    <scope>NUCLEOTIDE SEQUENCE [LARGE SCALE GENOMIC DNA]</scope>
    <source>
        <strain evidence="1 2">S606</strain>
    </source>
</reference>
<protein>
    <recommendedName>
        <fullName evidence="3">Glycosyltransferase subfamily 4-like N-terminal domain-containing protein</fullName>
    </recommendedName>
</protein>
<accession>A0A177E6V4</accession>